<feature type="domain" description="PNPLA" evidence="5">
    <location>
        <begin position="11"/>
        <end position="180"/>
    </location>
</feature>
<feature type="active site" description="Proton acceptor" evidence="4">
    <location>
        <position position="167"/>
    </location>
</feature>
<dbReference type="InterPro" id="IPR016035">
    <property type="entry name" value="Acyl_Trfase/lysoPLipase"/>
</dbReference>
<dbReference type="GO" id="GO:0016787">
    <property type="term" value="F:hydrolase activity"/>
    <property type="evidence" value="ECO:0007669"/>
    <property type="project" value="UniProtKB-UniRule"/>
</dbReference>
<keyword evidence="1 4" id="KW-0378">Hydrolase</keyword>
<dbReference type="CDD" id="cd07208">
    <property type="entry name" value="Pat_hypo_Ecoli_yjju_like"/>
    <property type="match status" value="1"/>
</dbReference>
<dbReference type="Pfam" id="PF19890">
    <property type="entry name" value="DUF6363"/>
    <property type="match status" value="1"/>
</dbReference>
<dbReference type="PANTHER" id="PTHR14226">
    <property type="entry name" value="NEUROPATHY TARGET ESTERASE/SWISS CHEESE D.MELANOGASTER"/>
    <property type="match status" value="1"/>
</dbReference>
<evidence type="ECO:0000256" key="1">
    <source>
        <dbReference type="ARBA" id="ARBA00022801"/>
    </source>
</evidence>
<dbReference type="Pfam" id="PF01734">
    <property type="entry name" value="Patatin"/>
    <property type="match status" value="1"/>
</dbReference>
<feature type="short sequence motif" description="GXSXG" evidence="4">
    <location>
        <begin position="42"/>
        <end position="46"/>
    </location>
</feature>
<evidence type="ECO:0000256" key="3">
    <source>
        <dbReference type="ARBA" id="ARBA00023098"/>
    </source>
</evidence>
<dbReference type="RefSeq" id="WP_019439323.1">
    <property type="nucleotide sequence ID" value="NZ_ALOE01000001.1"/>
</dbReference>
<accession>A0A5J6WIJ6</accession>
<name>A0A5J6WIJ6_MORMI</name>
<evidence type="ECO:0000313" key="6">
    <source>
        <dbReference type="EMBL" id="QFI37068.1"/>
    </source>
</evidence>
<feature type="short sequence motif" description="DGA/G" evidence="4">
    <location>
        <begin position="167"/>
        <end position="169"/>
    </location>
</feature>
<dbReference type="GO" id="GO:0016042">
    <property type="term" value="P:lipid catabolic process"/>
    <property type="evidence" value="ECO:0007669"/>
    <property type="project" value="UniProtKB-UniRule"/>
</dbReference>
<dbReference type="EMBL" id="CP044399">
    <property type="protein sequence ID" value="QFI37068.1"/>
    <property type="molecule type" value="Genomic_DNA"/>
</dbReference>
<reference evidence="6 7" key="1">
    <citation type="submission" date="2019-09" db="EMBL/GenBank/DDBJ databases">
        <title>Hybrid Assembly of the complete Genome of the Deep-Sea Bacterium Moritella marina from long Nanopore and Illumina reads.</title>
        <authorList>
            <person name="Magin S."/>
            <person name="Georgoulis A."/>
            <person name="Papadimitriou K."/>
            <person name="Iliakis G."/>
            <person name="Vorgias C.E."/>
        </authorList>
    </citation>
    <scope>NUCLEOTIDE SEQUENCE [LARGE SCALE GENOMIC DNA]</scope>
    <source>
        <strain evidence="6 7">MP-1</strain>
    </source>
</reference>
<dbReference type="Gene3D" id="3.40.1090.10">
    <property type="entry name" value="Cytosolic phospholipase A2 catalytic domain"/>
    <property type="match status" value="2"/>
</dbReference>
<comment type="caution">
    <text evidence="4">Lacks conserved residue(s) required for the propagation of feature annotation.</text>
</comment>
<keyword evidence="3 4" id="KW-0443">Lipid metabolism</keyword>
<evidence type="ECO:0000313" key="7">
    <source>
        <dbReference type="Proteomes" id="UP000327424"/>
    </source>
</evidence>
<proteinExistence type="predicted"/>
<dbReference type="InterPro" id="IPR037483">
    <property type="entry name" value="YjjU-like"/>
</dbReference>
<evidence type="ECO:0000256" key="4">
    <source>
        <dbReference type="PROSITE-ProRule" id="PRU01161"/>
    </source>
</evidence>
<dbReference type="InterPro" id="IPR050301">
    <property type="entry name" value="NTE"/>
</dbReference>
<dbReference type="InterPro" id="IPR002641">
    <property type="entry name" value="PNPLA_dom"/>
</dbReference>
<dbReference type="InterPro" id="IPR045943">
    <property type="entry name" value="DUF6363"/>
</dbReference>
<dbReference type="PANTHER" id="PTHR14226:SF25">
    <property type="entry name" value="PHOSPHOESTERASE"/>
    <property type="match status" value="1"/>
</dbReference>
<dbReference type="OrthoDB" id="9802424at2"/>
<dbReference type="AlphaFoldDB" id="A0A5J6WIJ6"/>
<feature type="active site" description="Nucleophile" evidence="4">
    <location>
        <position position="44"/>
    </location>
</feature>
<evidence type="ECO:0000259" key="5">
    <source>
        <dbReference type="PROSITE" id="PS51635"/>
    </source>
</evidence>
<sequence length="299" mass="33721">MSDVSLDKVGLIVEGGGLRAMFGAGVLDHFLTCAVHFPYVSGVSAGALYSASYVSKQHKRNLNIQLEYHDDPRYMGMKHLLKTGSYVNTPFTFHAMAKQLVPYDFDTLFNMKEVFEIGAFNCKTGKTDYFSSQQLTTQDQVLDSLIATSSLPFISKPMMINNMPYLDGGIMDPIPAEHAFESGCDRLVIILSQHESYRKSAMKMDLACRIACYKYPQLYQALHARHTHYNNALDKIAEWQRQGKVFVIRPQAPSDIARLEKDKNKVKLRYEEGVTEAQACWGELQQWLATGAMNSHQAI</sequence>
<dbReference type="Proteomes" id="UP000327424">
    <property type="component" value="Chromosome"/>
</dbReference>
<keyword evidence="7" id="KW-1185">Reference proteome</keyword>
<keyword evidence="2 4" id="KW-0442">Lipid degradation</keyword>
<dbReference type="KEGG" id="mmaa:FR932_04100"/>
<dbReference type="PROSITE" id="PS51635">
    <property type="entry name" value="PNPLA"/>
    <property type="match status" value="1"/>
</dbReference>
<gene>
    <name evidence="6" type="ORF">FR932_04100</name>
</gene>
<organism evidence="6 7">
    <name type="scientific">Moritella marina ATCC 15381</name>
    <dbReference type="NCBI Taxonomy" id="1202962"/>
    <lineage>
        <taxon>Bacteria</taxon>
        <taxon>Pseudomonadati</taxon>
        <taxon>Pseudomonadota</taxon>
        <taxon>Gammaproteobacteria</taxon>
        <taxon>Alteromonadales</taxon>
        <taxon>Moritellaceae</taxon>
        <taxon>Moritella</taxon>
    </lineage>
</organism>
<protein>
    <submittedName>
        <fullName evidence="6">Patatin family protein</fullName>
    </submittedName>
</protein>
<dbReference type="SUPFAM" id="SSF52151">
    <property type="entry name" value="FabD/lysophospholipase-like"/>
    <property type="match status" value="1"/>
</dbReference>
<evidence type="ECO:0000256" key="2">
    <source>
        <dbReference type="ARBA" id="ARBA00022963"/>
    </source>
</evidence>